<dbReference type="InterPro" id="IPR012849">
    <property type="entry name" value="Abl-interactor_HHR_dom"/>
</dbReference>
<dbReference type="GO" id="GO:0035591">
    <property type="term" value="F:signaling adaptor activity"/>
    <property type="evidence" value="ECO:0000318"/>
    <property type="project" value="GO_Central"/>
</dbReference>
<dbReference type="OMA" id="YIREPIS"/>
<dbReference type="PANTHER" id="PTHR10460:SF0">
    <property type="entry name" value="ABELSON INTERACTING PROTEIN, ISOFORM D"/>
    <property type="match status" value="1"/>
</dbReference>
<name>A7T7E6_NEMVE</name>
<comment type="similarity">
    <text evidence="2">Belongs to the ABI family.</text>
</comment>
<dbReference type="AlphaFoldDB" id="A7T7E6"/>
<dbReference type="PhylomeDB" id="A7T7E6"/>
<dbReference type="GO" id="GO:0031209">
    <property type="term" value="C:SCAR complex"/>
    <property type="evidence" value="ECO:0000318"/>
    <property type="project" value="GO_Central"/>
</dbReference>
<evidence type="ECO:0000256" key="3">
    <source>
        <dbReference type="ARBA" id="ARBA00022490"/>
    </source>
</evidence>
<dbReference type="eggNOG" id="KOG2546">
    <property type="taxonomic scope" value="Eukaryota"/>
</dbReference>
<sequence length="168" mass="19140">MAEVEKLLLSLIEKEIPEGRQALRDGHENLARVANYCQQKYSDCSNRYKTSPDKKKVLEESKAVLDETKQFTTQSLASVAYQINSLAVNMLNLLDQQVSQLQTMESKINYISETVNIHKEKVARREIGVLATSKNTSRTHKIIAPAKQEKPERYSRKPIDYSILDDIG</sequence>
<reference evidence="7 8" key="1">
    <citation type="journal article" date="2007" name="Science">
        <title>Sea anemone genome reveals ancestral eumetazoan gene repertoire and genomic organization.</title>
        <authorList>
            <person name="Putnam N.H."/>
            <person name="Srivastava M."/>
            <person name="Hellsten U."/>
            <person name="Dirks B."/>
            <person name="Chapman J."/>
            <person name="Salamov A."/>
            <person name="Terry A."/>
            <person name="Shapiro H."/>
            <person name="Lindquist E."/>
            <person name="Kapitonov V.V."/>
            <person name="Jurka J."/>
            <person name="Genikhovich G."/>
            <person name="Grigoriev I.V."/>
            <person name="Lucas S.M."/>
            <person name="Steele R.E."/>
            <person name="Finnerty J.R."/>
            <person name="Technau U."/>
            <person name="Martindale M.Q."/>
            <person name="Rokhsar D.S."/>
        </authorList>
    </citation>
    <scope>NUCLEOTIDE SEQUENCE [LARGE SCALE GENOMIC DNA]</scope>
    <source>
        <strain evidence="8">CH2 X CH6</strain>
    </source>
</reference>
<evidence type="ECO:0000256" key="4">
    <source>
        <dbReference type="ARBA" id="ARBA00022553"/>
    </source>
</evidence>
<protein>
    <recommendedName>
        <fullName evidence="6">Abl-interactor homeo-domain homologous domain-containing protein</fullName>
    </recommendedName>
</protein>
<gene>
    <name evidence="7" type="ORF">NEMVEDRAFT_v1g148795</name>
</gene>
<keyword evidence="3" id="KW-0963">Cytoplasm</keyword>
<dbReference type="PANTHER" id="PTHR10460">
    <property type="entry name" value="ABL INTERACTOR FAMILY MEMBER"/>
    <property type="match status" value="1"/>
</dbReference>
<evidence type="ECO:0000256" key="5">
    <source>
        <dbReference type="ARBA" id="ARBA00023054"/>
    </source>
</evidence>
<comment type="subcellular location">
    <subcellularLocation>
        <location evidence="1">Cytoplasm</location>
    </subcellularLocation>
</comment>
<proteinExistence type="inferred from homology"/>
<dbReference type="GO" id="GO:0001764">
    <property type="term" value="P:neuron migration"/>
    <property type="evidence" value="ECO:0000318"/>
    <property type="project" value="GO_Central"/>
</dbReference>
<feature type="domain" description="Abl-interactor homeo-domain homologous" evidence="6">
    <location>
        <begin position="111"/>
        <end position="168"/>
    </location>
</feature>
<evidence type="ECO:0000313" key="8">
    <source>
        <dbReference type="Proteomes" id="UP000001593"/>
    </source>
</evidence>
<evidence type="ECO:0000313" key="7">
    <source>
        <dbReference type="EMBL" id="EDO28105.1"/>
    </source>
</evidence>
<dbReference type="GO" id="GO:0098858">
    <property type="term" value="C:actin-based cell projection"/>
    <property type="evidence" value="ECO:0000318"/>
    <property type="project" value="GO_Central"/>
</dbReference>
<evidence type="ECO:0000256" key="1">
    <source>
        <dbReference type="ARBA" id="ARBA00004496"/>
    </source>
</evidence>
<feature type="non-terminal residue" evidence="7">
    <location>
        <position position="168"/>
    </location>
</feature>
<dbReference type="HOGENOM" id="CLU_109188_1_0_1"/>
<dbReference type="STRING" id="45351.A7T7E6"/>
<keyword evidence="8" id="KW-1185">Reference proteome</keyword>
<accession>A7T7E6</accession>
<dbReference type="KEGG" id="nve:5498508"/>
<dbReference type="Gene3D" id="6.10.140.1620">
    <property type="match status" value="1"/>
</dbReference>
<evidence type="ECO:0000256" key="2">
    <source>
        <dbReference type="ARBA" id="ARBA00010020"/>
    </source>
</evidence>
<dbReference type="Proteomes" id="UP000001593">
    <property type="component" value="Unassembled WGS sequence"/>
</dbReference>
<organism evidence="7 8">
    <name type="scientific">Nematostella vectensis</name>
    <name type="common">Starlet sea anemone</name>
    <dbReference type="NCBI Taxonomy" id="45351"/>
    <lineage>
        <taxon>Eukaryota</taxon>
        <taxon>Metazoa</taxon>
        <taxon>Cnidaria</taxon>
        <taxon>Anthozoa</taxon>
        <taxon>Hexacorallia</taxon>
        <taxon>Actiniaria</taxon>
        <taxon>Edwardsiidae</taxon>
        <taxon>Nematostella</taxon>
    </lineage>
</organism>
<keyword evidence="4" id="KW-0597">Phosphoprotein</keyword>
<dbReference type="EMBL" id="DS472026">
    <property type="protein sequence ID" value="EDO28105.1"/>
    <property type="molecule type" value="Genomic_DNA"/>
</dbReference>
<keyword evidence="5" id="KW-0175">Coiled coil</keyword>
<dbReference type="Pfam" id="PF07815">
    <property type="entry name" value="Abi_HHR"/>
    <property type="match status" value="1"/>
</dbReference>
<dbReference type="InterPro" id="IPR028457">
    <property type="entry name" value="ABI"/>
</dbReference>
<dbReference type="InParanoid" id="A7T7E6"/>
<dbReference type="GO" id="GO:0030027">
    <property type="term" value="C:lamellipodium"/>
    <property type="evidence" value="ECO:0000318"/>
    <property type="project" value="GO_Central"/>
</dbReference>
<evidence type="ECO:0000259" key="6">
    <source>
        <dbReference type="Pfam" id="PF07815"/>
    </source>
</evidence>